<gene>
    <name evidence="1" type="ORF">L6773_06550</name>
</gene>
<dbReference type="Pfam" id="PF17170">
    <property type="entry name" value="DUF5128"/>
    <property type="match status" value="1"/>
</dbReference>
<dbReference type="SUPFAM" id="SSF101898">
    <property type="entry name" value="NHL repeat"/>
    <property type="match status" value="1"/>
</dbReference>
<comment type="caution">
    <text evidence="1">The sequence shown here is derived from an EMBL/GenBank/DDBJ whole genome shotgun (WGS) entry which is preliminary data.</text>
</comment>
<organism evidence="1 2">
    <name type="scientific">Rhodohalobacter sulfatireducens</name>
    <dbReference type="NCBI Taxonomy" id="2911366"/>
    <lineage>
        <taxon>Bacteria</taxon>
        <taxon>Pseudomonadati</taxon>
        <taxon>Balneolota</taxon>
        <taxon>Balneolia</taxon>
        <taxon>Balneolales</taxon>
        <taxon>Balneolaceae</taxon>
        <taxon>Rhodohalobacter</taxon>
    </lineage>
</organism>
<accession>A0ABS9KBJ1</accession>
<dbReference type="EMBL" id="JAKLWS010000006">
    <property type="protein sequence ID" value="MCG2588219.1"/>
    <property type="molecule type" value="Genomic_DNA"/>
</dbReference>
<reference evidence="1" key="2">
    <citation type="submission" date="2024-05" db="EMBL/GenBank/DDBJ databases">
        <title>Rhodohalobacter halophilus gen. nov., sp. nov., a moderately halophilic member of the family Balneolaceae.</title>
        <authorList>
            <person name="Xia J."/>
        </authorList>
    </citation>
    <scope>NUCLEOTIDE SEQUENCE</scope>
    <source>
        <strain evidence="1">WB101</strain>
    </source>
</reference>
<keyword evidence="2" id="KW-1185">Reference proteome</keyword>
<name>A0ABS9KBJ1_9BACT</name>
<dbReference type="RefSeq" id="WP_237853063.1">
    <property type="nucleotide sequence ID" value="NZ_JAKLWS010000006.1"/>
</dbReference>
<protein>
    <submittedName>
        <fullName evidence="1">6-bladed beta-propeller</fullName>
    </submittedName>
</protein>
<dbReference type="Gene3D" id="2.120.10.30">
    <property type="entry name" value="TolB, C-terminal domain"/>
    <property type="match status" value="1"/>
</dbReference>
<evidence type="ECO:0000313" key="2">
    <source>
        <dbReference type="Proteomes" id="UP001165366"/>
    </source>
</evidence>
<evidence type="ECO:0000313" key="1">
    <source>
        <dbReference type="EMBL" id="MCG2588219.1"/>
    </source>
</evidence>
<sequence>MKINLGYIFLFILISCSHPKSSNIPERLQGLDNLSVYSQEAEPLFDVTFVSEISFGETEAVFLGSIVRSTAVDENGRVYIADFMTKTIHVYNTDGSYLGSLGREGRGPGEFQMIWVIRISGNYLHALDYQLQKISVFDLNNLEHERDINISIDQESDNKPLWKNRTSQQGLFYRVTNFYIRSDGNYLIIFSDEGVSSADNVESRTYEISTFNPKEGNYLEHEIFSFDWGGRVLVNEGLVMFNVPYKPGTQFDYYKGQLVYGRTEEMLFKFYDENGTYQRAFFYPYSKVKLTERDVLIQYDDEQTRNAIRTDELPTTWPAFDFLKVDDENRIWISTFLDDPDLYEWWIFKRSGKLLAKFIWPRDRHIEVVKDEYVYARETDKETGVQQIVKYRFEIK</sequence>
<proteinExistence type="predicted"/>
<dbReference type="Proteomes" id="UP001165366">
    <property type="component" value="Unassembled WGS sequence"/>
</dbReference>
<dbReference type="InterPro" id="IPR011042">
    <property type="entry name" value="6-blade_b-propeller_TolB-like"/>
</dbReference>
<dbReference type="PROSITE" id="PS51257">
    <property type="entry name" value="PROKAR_LIPOPROTEIN"/>
    <property type="match status" value="1"/>
</dbReference>
<reference evidence="1" key="1">
    <citation type="submission" date="2022-01" db="EMBL/GenBank/DDBJ databases">
        <authorList>
            <person name="Wang Y."/>
        </authorList>
    </citation>
    <scope>NUCLEOTIDE SEQUENCE</scope>
    <source>
        <strain evidence="1">WB101</strain>
    </source>
</reference>